<reference evidence="3" key="1">
    <citation type="journal article" date="2020" name="Stud. Mycol.">
        <title>101 Dothideomycetes genomes: a test case for predicting lifestyles and emergence of pathogens.</title>
        <authorList>
            <person name="Haridas S."/>
            <person name="Albert R."/>
            <person name="Binder M."/>
            <person name="Bloem J."/>
            <person name="Labutti K."/>
            <person name="Salamov A."/>
            <person name="Andreopoulos B."/>
            <person name="Baker S."/>
            <person name="Barry K."/>
            <person name="Bills G."/>
            <person name="Bluhm B."/>
            <person name="Cannon C."/>
            <person name="Castanera R."/>
            <person name="Culley D."/>
            <person name="Daum C."/>
            <person name="Ezra D."/>
            <person name="Gonzalez J."/>
            <person name="Henrissat B."/>
            <person name="Kuo A."/>
            <person name="Liang C."/>
            <person name="Lipzen A."/>
            <person name="Lutzoni F."/>
            <person name="Magnuson J."/>
            <person name="Mondo S."/>
            <person name="Nolan M."/>
            <person name="Ohm R."/>
            <person name="Pangilinan J."/>
            <person name="Park H.-J."/>
            <person name="Ramirez L."/>
            <person name="Alfaro M."/>
            <person name="Sun H."/>
            <person name="Tritt A."/>
            <person name="Yoshinaga Y."/>
            <person name="Zwiers L.-H."/>
            <person name="Turgeon B."/>
            <person name="Goodwin S."/>
            <person name="Spatafora J."/>
            <person name="Crous P."/>
            <person name="Grigoriev I."/>
        </authorList>
    </citation>
    <scope>NUCLEOTIDE SEQUENCE</scope>
    <source>
        <strain evidence="3">CBS 379.55</strain>
    </source>
</reference>
<dbReference type="RefSeq" id="XP_033654630.1">
    <property type="nucleotide sequence ID" value="XM_033800851.1"/>
</dbReference>
<sequence>MMFTSYFALFLTSILASAAIARPQVRVQGEGHGGESHPMPLKSRVTAFINTDNGIQVECWEIGDILPDSRGVPHGLRMAASLESFDIMMWPSHGTIYSPDRGSEAGSIGEKPTLNKIEHGMVRSRIPGHPSTVHGSQESEEHWHFGPNNGDDWFYFDDMSSSRGRGRAGTPAACTNPRALPATTTAEGPRLEAMSNTMTSLISLVYSDTPPHRKMHDGSCALTGLKPVEGRHGKDEDESNSVRQY</sequence>
<keyword evidence="4" id="KW-1185">Reference proteome</keyword>
<dbReference type="OrthoDB" id="5313598at2759"/>
<evidence type="ECO:0000313" key="4">
    <source>
        <dbReference type="Proteomes" id="UP000800097"/>
    </source>
</evidence>
<proteinExistence type="predicted"/>
<dbReference type="EMBL" id="ML986491">
    <property type="protein sequence ID" value="KAF2277091.1"/>
    <property type="molecule type" value="Genomic_DNA"/>
</dbReference>
<dbReference type="Proteomes" id="UP000800097">
    <property type="component" value="Unassembled WGS sequence"/>
</dbReference>
<protein>
    <submittedName>
        <fullName evidence="3">Uncharacterized protein</fullName>
    </submittedName>
</protein>
<evidence type="ECO:0000256" key="1">
    <source>
        <dbReference type="SAM" id="MobiDB-lite"/>
    </source>
</evidence>
<dbReference type="GeneID" id="54554026"/>
<feature type="region of interest" description="Disordered" evidence="1">
    <location>
        <begin position="223"/>
        <end position="245"/>
    </location>
</feature>
<feature type="signal peptide" evidence="2">
    <location>
        <begin position="1"/>
        <end position="18"/>
    </location>
</feature>
<evidence type="ECO:0000256" key="2">
    <source>
        <dbReference type="SAM" id="SignalP"/>
    </source>
</evidence>
<feature type="chain" id="PRO_5025561230" evidence="2">
    <location>
        <begin position="19"/>
        <end position="245"/>
    </location>
</feature>
<gene>
    <name evidence="3" type="ORF">EI97DRAFT_457813</name>
</gene>
<accession>A0A6A6JKG6</accession>
<evidence type="ECO:0000313" key="3">
    <source>
        <dbReference type="EMBL" id="KAF2277091.1"/>
    </source>
</evidence>
<keyword evidence="2" id="KW-0732">Signal</keyword>
<dbReference type="AlphaFoldDB" id="A0A6A6JKG6"/>
<name>A0A6A6JKG6_WESOR</name>
<feature type="region of interest" description="Disordered" evidence="1">
    <location>
        <begin position="165"/>
        <end position="187"/>
    </location>
</feature>
<organism evidence="3 4">
    <name type="scientific">Westerdykella ornata</name>
    <dbReference type="NCBI Taxonomy" id="318751"/>
    <lineage>
        <taxon>Eukaryota</taxon>
        <taxon>Fungi</taxon>
        <taxon>Dikarya</taxon>
        <taxon>Ascomycota</taxon>
        <taxon>Pezizomycotina</taxon>
        <taxon>Dothideomycetes</taxon>
        <taxon>Pleosporomycetidae</taxon>
        <taxon>Pleosporales</taxon>
        <taxon>Sporormiaceae</taxon>
        <taxon>Westerdykella</taxon>
    </lineage>
</organism>